<keyword evidence="3" id="KW-1185">Reference proteome</keyword>
<proteinExistence type="predicted"/>
<evidence type="ECO:0000313" key="3">
    <source>
        <dbReference type="Proteomes" id="UP000198253"/>
    </source>
</evidence>
<evidence type="ECO:0000256" key="1">
    <source>
        <dbReference type="SAM" id="MobiDB-lite"/>
    </source>
</evidence>
<feature type="compositionally biased region" description="Low complexity" evidence="1">
    <location>
        <begin position="310"/>
        <end position="325"/>
    </location>
</feature>
<dbReference type="EMBL" id="LT607413">
    <property type="protein sequence ID" value="SCE69797.1"/>
    <property type="molecule type" value="Genomic_DNA"/>
</dbReference>
<dbReference type="AlphaFoldDB" id="A0A1C4UDR3"/>
<dbReference type="RefSeq" id="WP_231931562.1">
    <property type="nucleotide sequence ID" value="NZ_LT607413.1"/>
</dbReference>
<accession>A0A1C4UDR3</accession>
<name>A0A1C4UDR3_MICEC</name>
<feature type="region of interest" description="Disordered" evidence="1">
    <location>
        <begin position="299"/>
        <end position="325"/>
    </location>
</feature>
<reference evidence="3" key="1">
    <citation type="submission" date="2016-06" db="EMBL/GenBank/DDBJ databases">
        <authorList>
            <person name="Varghese N."/>
            <person name="Submissions Spin"/>
        </authorList>
    </citation>
    <scope>NUCLEOTIDE SEQUENCE [LARGE SCALE GENOMIC DNA]</scope>
    <source>
        <strain evidence="3">DSM 43816</strain>
    </source>
</reference>
<gene>
    <name evidence="2" type="ORF">GA0070618_0239</name>
</gene>
<organism evidence="2 3">
    <name type="scientific">Micromonospora echinospora</name>
    <name type="common">Micromonospora purpurea</name>
    <dbReference type="NCBI Taxonomy" id="1877"/>
    <lineage>
        <taxon>Bacteria</taxon>
        <taxon>Bacillati</taxon>
        <taxon>Actinomycetota</taxon>
        <taxon>Actinomycetes</taxon>
        <taxon>Micromonosporales</taxon>
        <taxon>Micromonosporaceae</taxon>
        <taxon>Micromonospora</taxon>
    </lineage>
</organism>
<protein>
    <submittedName>
        <fullName evidence="2">Uncharacterized protein</fullName>
    </submittedName>
</protein>
<dbReference type="InParanoid" id="A0A1C4UDR3"/>
<evidence type="ECO:0000313" key="2">
    <source>
        <dbReference type="EMBL" id="SCE69797.1"/>
    </source>
</evidence>
<dbReference type="Proteomes" id="UP000198253">
    <property type="component" value="Chromosome I"/>
</dbReference>
<sequence>MPRDPYDAVLCALLARQLDTWLTGALRRSRRVTIALAYAGPVGGTVEAALGALTDAADRVRGCRVTVVVVGVDPDLPARLAAVTSLPADVAVYPVPGAPDRLPVALKAAGAAGAPTLTVLDDPAGVVWGGPAAPFLTAAGAGRPADLLLAVPAGADGPAALHRAGFPLVTGVEISPADDEPARLLALGTGSDRNLEAGKEAIWQVGATAGLRYRDLDGVPRDLTAAPDADRLGALLVAELTRSGPRTVTELRRHVLTATPYRATDAVRALTLLLDAGTVTREPADGRLGGDVLIHPAAGSRRAAESRPTGESSVAGSAGGARSDA</sequence>